<evidence type="ECO:0000259" key="8">
    <source>
        <dbReference type="SMART" id="SM00642"/>
    </source>
</evidence>
<keyword evidence="3 6" id="KW-0808">Transferase</keyword>
<dbReference type="GO" id="GO:0016758">
    <property type="term" value="F:hexosyltransferase activity"/>
    <property type="evidence" value="ECO:0007669"/>
    <property type="project" value="UniProtKB-UniRule"/>
</dbReference>
<dbReference type="Gene3D" id="2.60.40.1180">
    <property type="entry name" value="Golgi alpha-mannosidase II"/>
    <property type="match status" value="1"/>
</dbReference>
<reference evidence="9 10" key="1">
    <citation type="submission" date="2018-07" db="EMBL/GenBank/DDBJ databases">
        <title>a novel species of Sphingomonas isolated from the rhizosphere soil of Araceae plant.</title>
        <authorList>
            <person name="Zhiyong W."/>
            <person name="Qinglan Z."/>
            <person name="Zhiwei F."/>
            <person name="Ding X."/>
            <person name="Gejiao W."/>
            <person name="Shixue Z."/>
        </authorList>
    </citation>
    <scope>NUCLEOTIDE SEQUENCE [LARGE SCALE GENOMIC DNA]</scope>
    <source>
        <strain evidence="9 10">WZY 27</strain>
    </source>
</reference>
<dbReference type="InterPro" id="IPR017853">
    <property type="entry name" value="GH"/>
</dbReference>
<dbReference type="HAMAP" id="MF_02124">
    <property type="entry name" value="GlgE"/>
    <property type="match status" value="1"/>
</dbReference>
<organism evidence="9 10">
    <name type="scientific">Sphingomonas aracearum</name>
    <dbReference type="NCBI Taxonomy" id="2283317"/>
    <lineage>
        <taxon>Bacteria</taxon>
        <taxon>Pseudomonadati</taxon>
        <taxon>Pseudomonadota</taxon>
        <taxon>Alphaproteobacteria</taxon>
        <taxon>Sphingomonadales</taxon>
        <taxon>Sphingomonadaceae</taxon>
        <taxon>Sphingomonas</taxon>
    </lineage>
</organism>
<feature type="binding site" evidence="6">
    <location>
        <position position="756"/>
    </location>
    <ligand>
        <name>alpha-maltose 1-phosphate</name>
        <dbReference type="ChEBI" id="CHEBI:63576"/>
    </ligand>
</feature>
<evidence type="ECO:0000256" key="7">
    <source>
        <dbReference type="SAM" id="MobiDB-lite"/>
    </source>
</evidence>
<feature type="active site" description="Nucleophile" evidence="6">
    <location>
        <position position="755"/>
    </location>
</feature>
<evidence type="ECO:0000256" key="2">
    <source>
        <dbReference type="ARBA" id="ARBA00022676"/>
    </source>
</evidence>
<dbReference type="OrthoDB" id="9805159at2"/>
<keyword evidence="4 6" id="KW-0119">Carbohydrate metabolism</keyword>
<feature type="binding site" evidence="6">
    <location>
        <position position="623"/>
    </location>
    <ligand>
        <name>alpha-maltose 1-phosphate</name>
        <dbReference type="ChEBI" id="CHEBI:63576"/>
    </ligand>
</feature>
<dbReference type="InterPro" id="IPR026585">
    <property type="entry name" value="GlgE"/>
</dbReference>
<dbReference type="InterPro" id="IPR013780">
    <property type="entry name" value="Glyco_hydro_b"/>
</dbReference>
<dbReference type="CDD" id="cd11344">
    <property type="entry name" value="AmyAc_GlgE_like"/>
    <property type="match status" value="1"/>
</dbReference>
<proteinExistence type="inferred from homology"/>
<comment type="function">
    <text evidence="6">Maltosyltransferase that uses maltose 1-phosphate (M1P) as the sugar donor to elongate linear or branched alpha-(1-&gt;4)-glucans. Is involved in a branched alpha-glucan biosynthetic pathway from trehalose, together with TreS, Mak and GlgB.</text>
</comment>
<dbReference type="EMBL" id="QQNB01000003">
    <property type="protein sequence ID" value="RDE04756.1"/>
    <property type="molecule type" value="Genomic_DNA"/>
</dbReference>
<dbReference type="Gene3D" id="3.20.20.80">
    <property type="entry name" value="Glycosidases"/>
    <property type="match status" value="2"/>
</dbReference>
<comment type="subunit">
    <text evidence="1 6">Homodimer.</text>
</comment>
<feature type="binding site" evidence="6">
    <location>
        <position position="683"/>
    </location>
    <ligand>
        <name>alpha-maltose 1-phosphate</name>
        <dbReference type="ChEBI" id="CHEBI:63576"/>
    </ligand>
</feature>
<dbReference type="Proteomes" id="UP000253918">
    <property type="component" value="Unassembled WGS sequence"/>
</dbReference>
<feature type="domain" description="Glycosyl hydrolase family 13 catalytic" evidence="8">
    <location>
        <begin position="575"/>
        <end position="920"/>
    </location>
</feature>
<comment type="similarity">
    <text evidence="6">Belongs to the glycosyl hydrolase 13 family. GlgE subfamily.</text>
</comment>
<dbReference type="InterPro" id="IPR049171">
    <property type="entry name" value="GLGE_C"/>
</dbReference>
<dbReference type="SMART" id="SM00642">
    <property type="entry name" value="Aamy"/>
    <property type="match status" value="1"/>
</dbReference>
<dbReference type="Gene3D" id="1.20.58.80">
    <property type="entry name" value="Phosphotransferase system, lactose/cellobiose-type IIA subunit"/>
    <property type="match status" value="1"/>
</dbReference>
<evidence type="ECO:0000256" key="6">
    <source>
        <dbReference type="HAMAP-Rule" id="MF_02124"/>
    </source>
</evidence>
<dbReference type="Pfam" id="PF11896">
    <property type="entry name" value="GlgE_dom_N_S"/>
    <property type="match status" value="1"/>
</dbReference>
<dbReference type="PANTHER" id="PTHR47786">
    <property type="entry name" value="ALPHA-1,4-GLUCAN:MALTOSE-1-PHOSPHATE MALTOSYLTRANSFERASE"/>
    <property type="match status" value="1"/>
</dbReference>
<dbReference type="GO" id="GO:0004553">
    <property type="term" value="F:hydrolase activity, hydrolyzing O-glycosyl compounds"/>
    <property type="evidence" value="ECO:0007669"/>
    <property type="project" value="InterPro"/>
</dbReference>
<dbReference type="GO" id="GO:0030979">
    <property type="term" value="P:alpha-glucan biosynthetic process"/>
    <property type="evidence" value="ECO:0007669"/>
    <property type="project" value="UniProtKB-UniRule"/>
</dbReference>
<evidence type="ECO:0000256" key="4">
    <source>
        <dbReference type="ARBA" id="ARBA00023277"/>
    </source>
</evidence>
<keyword evidence="2 6" id="KW-0328">Glycosyltransferase</keyword>
<feature type="site" description="Transition state stabilizer" evidence="6">
    <location>
        <position position="842"/>
    </location>
</feature>
<dbReference type="PANTHER" id="PTHR47786:SF2">
    <property type="entry name" value="GLYCOSYL HYDROLASE FAMILY 13 CATALYTIC DOMAIN-CONTAINING PROTEIN"/>
    <property type="match status" value="1"/>
</dbReference>
<keyword evidence="10" id="KW-1185">Reference proteome</keyword>
<evidence type="ECO:0000313" key="10">
    <source>
        <dbReference type="Proteomes" id="UP000253918"/>
    </source>
</evidence>
<evidence type="ECO:0000256" key="1">
    <source>
        <dbReference type="ARBA" id="ARBA00011738"/>
    </source>
</evidence>
<evidence type="ECO:0000313" key="9">
    <source>
        <dbReference type="EMBL" id="RDE04756.1"/>
    </source>
</evidence>
<dbReference type="EC" id="2.4.99.16" evidence="6"/>
<dbReference type="Gene3D" id="2.60.40.10">
    <property type="entry name" value="Immunoglobulins"/>
    <property type="match status" value="1"/>
</dbReference>
<protein>
    <recommendedName>
        <fullName evidence="6">Alpha-1,4-glucan:maltose-1-phosphate maltosyltransferase</fullName>
        <shortName evidence="6">GMPMT</shortName>
        <ecNumber evidence="6">2.4.99.16</ecNumber>
    </recommendedName>
    <alternativeName>
        <fullName evidence="6">(1-&gt;4)-alpha-D-glucan:maltose-1-phosphate alpha-D-maltosyltransferase</fullName>
    </alternativeName>
</protein>
<name>A0A369VQT8_9SPHN</name>
<evidence type="ECO:0000256" key="3">
    <source>
        <dbReference type="ARBA" id="ARBA00022679"/>
    </source>
</evidence>
<dbReference type="RefSeq" id="WP_114688493.1">
    <property type="nucleotide sequence ID" value="NZ_QQNB01000003.1"/>
</dbReference>
<dbReference type="InterPro" id="IPR021828">
    <property type="entry name" value="GlgE_dom_N/S"/>
</dbReference>
<feature type="active site" description="Proton donor" evidence="6">
    <location>
        <position position="784"/>
    </location>
</feature>
<feature type="region of interest" description="Disordered" evidence="7">
    <location>
        <begin position="620"/>
        <end position="645"/>
    </location>
</feature>
<dbReference type="InterPro" id="IPR013783">
    <property type="entry name" value="Ig-like_fold"/>
</dbReference>
<sequence length="1025" mass="110665">MENLLPRPALRIFTLDRATSLPAAARGLGFDAVLAQSVSPLFSTEATFADLAADCAGAGLKLLLPVDVARFAADHPLVTSHPQAFTLRHGGSGEAPLDPRRTPDVAGEARARLRAPETAELLRAPIARSLADLAAGGVGGFLLLGAGNLGPAFVRDLIAEIRASAPDALFLISAAELTRPQALALGGAGLDGLISSFAWWDLRAPWLVEERAALQSVAPLLAQVPADALEDGGDPVLALQRVAAAAAIGDGVLLPAALAGAGEDASAAVRRAGETVAAAMRHPGEMRRLSGSGAAVTAILRADAADVRQAGSALLVLLNTAGTRQPAPEPALLLPGAGADFATFRLLDGAGDPWAPLAPGEVRLLVADRAAPITLAIAGESATEAGAADRLVIEDVRPRVDGGFPVKRVVGERVEVEALVFADGHEQLAAELHWRAADGDWAAVRMEQLPNDGWRASFPLERLGRHEFRVEGWLDRFGGFRRDFFKKLEAGVAQPVDHAEGRALVEAAAARGGDLGNWPARLREAGDGEESAVLLLSPDLAAAMDAADDRPHRLRSAVQPVDAERLQARFSSWYELFPRSITDDAARHGTFRDVIGRLPAVRDMGFDTLYFPPIHPIGRTHRKGPNNTLTAGPDDPGSPYAIGSAEGGHDAIHPALGTAEDFAALVEAAAAHGLEIALDFAIQASPDHPWLTEHPGWFAWRPDGSMKYAENPPKKYQDIVNVDFYGPDAVPALWVALRDVILLWVERGVKTFRVDNPHTKPLPFWEWMIGEVRAAHPEVIFLAEAFTRPAMMYRLAKIGFSQSYTYFTWRDGKAELTDYITELTTTAPKEFYRPHFFVNTPDINPIFLQTSGRPGFRIRAVLAATLSGLFGVYSGFELCEAAPVPGKEEYLDSEKYIVKPRDWQAPGNIIADITLLNRLRRAHPALQTHLNTRFYPAHDDNILYYAKPAADGTDMILVMVNLDPHHAHECSFEVPLWEFGLGDNDSVAVEDLAAGHRFRWQGKTQSIRLDPSEPYRIWRISGDTE</sequence>
<feature type="binding site" evidence="6">
    <location>
        <position position="718"/>
    </location>
    <ligand>
        <name>alpha-maltose 1-phosphate</name>
        <dbReference type="ChEBI" id="CHEBI:63576"/>
    </ligand>
</feature>
<comment type="caution">
    <text evidence="9">The sequence shown here is derived from an EMBL/GenBank/DDBJ whole genome shotgun (WGS) entry which is preliminary data.</text>
</comment>
<dbReference type="InterPro" id="IPR006047">
    <property type="entry name" value="GH13_cat_dom"/>
</dbReference>
<feature type="binding site" evidence="6">
    <location>
        <begin position="895"/>
        <end position="896"/>
    </location>
    <ligand>
        <name>alpha-maltose 1-phosphate</name>
        <dbReference type="ChEBI" id="CHEBI:63576"/>
    </ligand>
</feature>
<dbReference type="Pfam" id="PF21702">
    <property type="entry name" value="GLGE_C"/>
    <property type="match status" value="1"/>
</dbReference>
<comment type="catalytic activity">
    <reaction evidence="5 6">
        <text>alpha-maltose 1-phosphate + [(1-&gt;4)-alpha-D-glucosyl](n) = [(1-&gt;4)-alpha-D-glucosyl](n+2) + phosphate</text>
        <dbReference type="Rhea" id="RHEA:42692"/>
        <dbReference type="Rhea" id="RHEA-COMP:9584"/>
        <dbReference type="Rhea" id="RHEA-COMP:10183"/>
        <dbReference type="ChEBI" id="CHEBI:15444"/>
        <dbReference type="ChEBI" id="CHEBI:43474"/>
        <dbReference type="ChEBI" id="CHEBI:63576"/>
        <dbReference type="EC" id="2.4.99.16"/>
    </reaction>
</comment>
<gene>
    <name evidence="6" type="primary">glgE</name>
    <name evidence="9" type="ORF">DVW87_14340</name>
</gene>
<dbReference type="SUPFAM" id="SSF51445">
    <property type="entry name" value="(Trans)glycosidases"/>
    <property type="match status" value="2"/>
</dbReference>
<dbReference type="AlphaFoldDB" id="A0A369VQT8"/>
<accession>A0A369VQT8</accession>
<evidence type="ECO:0000256" key="5">
    <source>
        <dbReference type="ARBA" id="ARBA00048735"/>
    </source>
</evidence>